<dbReference type="EMBL" id="CP158374">
    <property type="protein sequence ID" value="XBX80929.1"/>
    <property type="molecule type" value="Genomic_DNA"/>
</dbReference>
<keyword evidence="2 5" id="KW-0227">DNA damage</keyword>
<organism evidence="6">
    <name type="scientific">Agromyces sp. G08B096</name>
    <dbReference type="NCBI Taxonomy" id="3156399"/>
    <lineage>
        <taxon>Bacteria</taxon>
        <taxon>Bacillati</taxon>
        <taxon>Actinomycetota</taxon>
        <taxon>Actinomycetes</taxon>
        <taxon>Micrococcales</taxon>
        <taxon>Microbacteriaceae</taxon>
        <taxon>Agromyces</taxon>
    </lineage>
</organism>
<dbReference type="PANTHER" id="PTHR10429:SF0">
    <property type="entry name" value="DNA-3-METHYLADENINE GLYCOSYLASE"/>
    <property type="match status" value="1"/>
</dbReference>
<dbReference type="GO" id="GO:0003677">
    <property type="term" value="F:DNA binding"/>
    <property type="evidence" value="ECO:0007669"/>
    <property type="project" value="InterPro"/>
</dbReference>
<keyword evidence="6" id="KW-0326">Glycosidase</keyword>
<evidence type="ECO:0000256" key="3">
    <source>
        <dbReference type="ARBA" id="ARBA00022801"/>
    </source>
</evidence>
<keyword evidence="4 5" id="KW-0234">DNA repair</keyword>
<accession>A0AAU7W3L4</accession>
<comment type="similarity">
    <text evidence="1 5">Belongs to the DNA glycosylase MPG family.</text>
</comment>
<protein>
    <recommendedName>
        <fullName evidence="5">Putative 3-methyladenine DNA glycosylase</fullName>
        <ecNumber evidence="5">3.2.2.-</ecNumber>
    </recommendedName>
</protein>
<dbReference type="NCBIfam" id="NF002003">
    <property type="entry name" value="PRK00802.1-3"/>
    <property type="match status" value="1"/>
</dbReference>
<dbReference type="Gene3D" id="3.10.300.10">
    <property type="entry name" value="Methylpurine-DNA glycosylase (MPG)"/>
    <property type="match status" value="1"/>
</dbReference>
<dbReference type="GO" id="GO:0003905">
    <property type="term" value="F:alkylbase DNA N-glycosylase activity"/>
    <property type="evidence" value="ECO:0007669"/>
    <property type="project" value="InterPro"/>
</dbReference>
<reference evidence="6" key="1">
    <citation type="submission" date="2024-05" db="EMBL/GenBank/DDBJ databases">
        <authorList>
            <person name="Yu L."/>
        </authorList>
    </citation>
    <scope>NUCLEOTIDE SEQUENCE</scope>
    <source>
        <strain evidence="6">G08B096</strain>
    </source>
</reference>
<dbReference type="HAMAP" id="MF_00527">
    <property type="entry name" value="3MGH"/>
    <property type="match status" value="1"/>
</dbReference>
<dbReference type="NCBIfam" id="TIGR00567">
    <property type="entry name" value="3mg"/>
    <property type="match status" value="1"/>
</dbReference>
<dbReference type="InterPro" id="IPR003180">
    <property type="entry name" value="MPG"/>
</dbReference>
<evidence type="ECO:0000256" key="4">
    <source>
        <dbReference type="ARBA" id="ARBA00023204"/>
    </source>
</evidence>
<dbReference type="AlphaFoldDB" id="A0AAU7W3L4"/>
<evidence type="ECO:0000256" key="1">
    <source>
        <dbReference type="ARBA" id="ARBA00009232"/>
    </source>
</evidence>
<dbReference type="GO" id="GO:0006284">
    <property type="term" value="P:base-excision repair"/>
    <property type="evidence" value="ECO:0007669"/>
    <property type="project" value="InterPro"/>
</dbReference>
<name>A0AAU7W3L4_9MICO</name>
<dbReference type="InterPro" id="IPR011034">
    <property type="entry name" value="Formyl_transferase-like_C_sf"/>
</dbReference>
<dbReference type="RefSeq" id="WP_350346955.1">
    <property type="nucleotide sequence ID" value="NZ_CP158374.1"/>
</dbReference>
<sequence>MPPADAVPDARPALVPATRAALALDAVELAPRLLGAVLAHDTDDGRVAVRLSEVEAYLGVGEDPGSHAFRGMTPRNAVMFGEAGHLYAYFSYGMHVCLNIVSGHPGTSSAVLLRGATVVEGIELARARRPGAADRDLARGPARLSLALGVPLSATGDDLLAPPYELLLSTDPPKSASGPRTGVSGAGGGAAFPWRFWIPGDPGVSPYRRHARATE</sequence>
<proteinExistence type="inferred from homology"/>
<dbReference type="PANTHER" id="PTHR10429">
    <property type="entry name" value="DNA-3-METHYLADENINE GLYCOSYLASE"/>
    <property type="match status" value="1"/>
</dbReference>
<evidence type="ECO:0000256" key="2">
    <source>
        <dbReference type="ARBA" id="ARBA00022763"/>
    </source>
</evidence>
<dbReference type="InterPro" id="IPR036995">
    <property type="entry name" value="MPG_sf"/>
</dbReference>
<evidence type="ECO:0000256" key="5">
    <source>
        <dbReference type="HAMAP-Rule" id="MF_00527"/>
    </source>
</evidence>
<gene>
    <name evidence="6" type="ORF">ABIQ69_09910</name>
</gene>
<dbReference type="EC" id="3.2.2.-" evidence="5"/>
<dbReference type="CDD" id="cd00540">
    <property type="entry name" value="AAG"/>
    <property type="match status" value="1"/>
</dbReference>
<keyword evidence="3 5" id="KW-0378">Hydrolase</keyword>
<evidence type="ECO:0000313" key="6">
    <source>
        <dbReference type="EMBL" id="XBX80929.1"/>
    </source>
</evidence>
<dbReference type="Pfam" id="PF02245">
    <property type="entry name" value="Pur_DNA_glyco"/>
    <property type="match status" value="1"/>
</dbReference>
<dbReference type="SUPFAM" id="SSF50486">
    <property type="entry name" value="FMT C-terminal domain-like"/>
    <property type="match status" value="1"/>
</dbReference>